<sequence length="268" mass="30695">MAKDKKKKIGIKTTRYYTKTCTSCNYEYPNWFTNCPKCGAAWDLAKPELVVGKKEETRKTVKIVVKITEEDFEDAFERVQLIFSVDQGVSWYSLSMENQSDYFISEIVDVPIGTVIIYYIEVLLAHGEKIVENNESKYFRYKVGLPAEQVESDKVPPKEKIPQTSVYKSSNETNQLTENSESIGAPNLELEDAFDKRNFDKSIQLSELHINNQSNVPPPQPKKYHADDTTTIFGTLQTEIDPELKVCPYCTSRIKNMWSTCPICGRNI</sequence>
<proteinExistence type="predicted"/>
<name>X0ZQX2_9ZZZZ</name>
<accession>X0ZQX2</accession>
<reference evidence="1" key="1">
    <citation type="journal article" date="2014" name="Front. Microbiol.">
        <title>High frequency of phylogenetically diverse reductive dehalogenase-homologous genes in deep subseafloor sedimentary metagenomes.</title>
        <authorList>
            <person name="Kawai M."/>
            <person name="Futagami T."/>
            <person name="Toyoda A."/>
            <person name="Takaki Y."/>
            <person name="Nishi S."/>
            <person name="Hori S."/>
            <person name="Arai W."/>
            <person name="Tsubouchi T."/>
            <person name="Morono Y."/>
            <person name="Uchiyama I."/>
            <person name="Ito T."/>
            <person name="Fujiyama A."/>
            <person name="Inagaki F."/>
            <person name="Takami H."/>
        </authorList>
    </citation>
    <scope>NUCLEOTIDE SEQUENCE</scope>
    <source>
        <strain evidence="1">Expedition CK06-06</strain>
    </source>
</reference>
<dbReference type="EMBL" id="BART01003104">
    <property type="protein sequence ID" value="GAG72105.1"/>
    <property type="molecule type" value="Genomic_DNA"/>
</dbReference>
<evidence type="ECO:0000313" key="1">
    <source>
        <dbReference type="EMBL" id="GAG72105.1"/>
    </source>
</evidence>
<comment type="caution">
    <text evidence="1">The sequence shown here is derived from an EMBL/GenBank/DDBJ whole genome shotgun (WGS) entry which is preliminary data.</text>
</comment>
<protein>
    <submittedName>
        <fullName evidence="1">Uncharacterized protein</fullName>
    </submittedName>
</protein>
<gene>
    <name evidence="1" type="ORF">S01H4_08844</name>
</gene>
<organism evidence="1">
    <name type="scientific">marine sediment metagenome</name>
    <dbReference type="NCBI Taxonomy" id="412755"/>
    <lineage>
        <taxon>unclassified sequences</taxon>
        <taxon>metagenomes</taxon>
        <taxon>ecological metagenomes</taxon>
    </lineage>
</organism>
<dbReference type="AlphaFoldDB" id="X0ZQX2"/>